<proteinExistence type="predicted"/>
<dbReference type="Proteomes" id="UP000252008">
    <property type="component" value="Unassembled WGS sequence"/>
</dbReference>
<protein>
    <submittedName>
        <fullName evidence="1">Uncharacterized protein</fullName>
    </submittedName>
</protein>
<organism evidence="1 2">
    <name type="scientific">Mycolicibacterium parafortuitum</name>
    <name type="common">Mycobacterium parafortuitum</name>
    <dbReference type="NCBI Taxonomy" id="39692"/>
    <lineage>
        <taxon>Bacteria</taxon>
        <taxon>Bacillati</taxon>
        <taxon>Actinomycetota</taxon>
        <taxon>Actinomycetes</taxon>
        <taxon>Mycobacteriales</taxon>
        <taxon>Mycobacteriaceae</taxon>
        <taxon>Mycolicibacterium</taxon>
    </lineage>
</organism>
<reference evidence="1 2" key="1">
    <citation type="submission" date="2018-05" db="EMBL/GenBank/DDBJ databases">
        <authorList>
            <consortium name="IHU Genomes"/>
        </authorList>
    </citation>
    <scope>NUCLEOTIDE SEQUENCE [LARGE SCALE GENOMIC DNA]</scope>
    <source>
        <strain evidence="1 2">P7335</strain>
    </source>
</reference>
<sequence>MSEPQEGISFDEKIEIDSLIEYMQESELESVNALDLIRGIVGSPYERYKQAQATLRWGRPAFALLRAEGREIGSVTLGELEGHEVSLERLLELRRGLE</sequence>
<dbReference type="RefSeq" id="WP_083141607.1">
    <property type="nucleotide sequence ID" value="NZ_MVID01000001.1"/>
</dbReference>
<keyword evidence="2" id="KW-1185">Reference proteome</keyword>
<accession>A0A375YJR4</accession>
<dbReference type="EMBL" id="UEGS01000001">
    <property type="protein sequence ID" value="SRX81283.1"/>
    <property type="molecule type" value="Genomic_DNA"/>
</dbReference>
<dbReference type="STRING" id="39692.BST38_02390"/>
<gene>
    <name evidence="1" type="ORF">MPP7335_03032</name>
</gene>
<evidence type="ECO:0000313" key="2">
    <source>
        <dbReference type="Proteomes" id="UP000252008"/>
    </source>
</evidence>
<dbReference type="AlphaFoldDB" id="A0A375YJR4"/>
<evidence type="ECO:0000313" key="1">
    <source>
        <dbReference type="EMBL" id="SRX81283.1"/>
    </source>
</evidence>
<name>A0A375YJR4_MYCPF</name>